<reference evidence="2" key="1">
    <citation type="submission" date="2025-08" db="UniProtKB">
        <authorList>
            <consortium name="RefSeq"/>
        </authorList>
    </citation>
    <scope>IDENTIFICATION</scope>
    <source>
        <tissue evidence="2">Whole organism</tissue>
    </source>
</reference>
<evidence type="ECO:0000313" key="1">
    <source>
        <dbReference type="Proteomes" id="UP000694843"/>
    </source>
</evidence>
<keyword evidence="1" id="KW-1185">Reference proteome</keyword>
<gene>
    <name evidence="2" type="primary">LOC125178082</name>
</gene>
<dbReference type="GeneID" id="125178082"/>
<accession>A0A979FLA3</accession>
<organism evidence="1 2">
    <name type="scientific">Hyalella azteca</name>
    <name type="common">Amphipod</name>
    <dbReference type="NCBI Taxonomy" id="294128"/>
    <lineage>
        <taxon>Eukaryota</taxon>
        <taxon>Metazoa</taxon>
        <taxon>Ecdysozoa</taxon>
        <taxon>Arthropoda</taxon>
        <taxon>Crustacea</taxon>
        <taxon>Multicrustacea</taxon>
        <taxon>Malacostraca</taxon>
        <taxon>Eumalacostraca</taxon>
        <taxon>Peracarida</taxon>
        <taxon>Amphipoda</taxon>
        <taxon>Senticaudata</taxon>
        <taxon>Talitrida</taxon>
        <taxon>Talitroidea</taxon>
        <taxon>Hyalellidae</taxon>
        <taxon>Hyalella</taxon>
    </lineage>
</organism>
<name>A0A979FLA3_HYAAZ</name>
<dbReference type="RefSeq" id="XP_047736995.1">
    <property type="nucleotide sequence ID" value="XM_047881039.1"/>
</dbReference>
<dbReference type="AlphaFoldDB" id="A0A979FLA3"/>
<protein>
    <submittedName>
        <fullName evidence="2">Uncharacterized protein LOC125178082</fullName>
    </submittedName>
</protein>
<dbReference type="KEGG" id="hazt:125178082"/>
<dbReference type="Proteomes" id="UP000694843">
    <property type="component" value="Unplaced"/>
</dbReference>
<sequence length="110" mass="11685">METLISIMGDAGIWMAIDVIGRNGNILTSGGPANGGESSDLVNSSLISGMRSYTKYSVGQTHEEALNICRSLGSYLVIPSVCVLKYLLTIIFSRILTMPACVDLLSALLT</sequence>
<evidence type="ECO:0000313" key="2">
    <source>
        <dbReference type="RefSeq" id="XP_047736995.1"/>
    </source>
</evidence>
<proteinExistence type="predicted"/>